<protein>
    <recommendedName>
        <fullName evidence="3">SH3 domain-containing protein</fullName>
    </recommendedName>
</protein>
<dbReference type="RefSeq" id="WP_242960301.1">
    <property type="nucleotide sequence ID" value="NZ_BSBO01000029.1"/>
</dbReference>
<evidence type="ECO:0000313" key="2">
    <source>
        <dbReference type="Proteomes" id="UP001145145"/>
    </source>
</evidence>
<comment type="caution">
    <text evidence="1">The sequence shown here is derived from an EMBL/GenBank/DDBJ whole genome shotgun (WGS) entry which is preliminary data.</text>
</comment>
<reference evidence="1 2" key="1">
    <citation type="journal article" date="2023" name="Int. J. Syst. Evol. Microbiol.">
        <title>Sellimonas catena sp. nov., isolated from human faeces.</title>
        <authorList>
            <person name="Hisatomi A."/>
            <person name="Ohkuma M."/>
            <person name="Sakamoto M."/>
        </authorList>
    </citation>
    <scope>NUCLEOTIDE SEQUENCE [LARGE SCALE GENOMIC DNA]</scope>
    <source>
        <strain evidence="1 2">12EGH17</strain>
    </source>
</reference>
<accession>A0A9W6C7Z5</accession>
<evidence type="ECO:0000313" key="1">
    <source>
        <dbReference type="EMBL" id="GLG05472.1"/>
    </source>
</evidence>
<keyword evidence="2" id="KW-1185">Reference proteome</keyword>
<organism evidence="1 2">
    <name type="scientific">Sellimonas catena</name>
    <dbReference type="NCBI Taxonomy" id="2994035"/>
    <lineage>
        <taxon>Bacteria</taxon>
        <taxon>Bacillati</taxon>
        <taxon>Bacillota</taxon>
        <taxon>Clostridia</taxon>
        <taxon>Lachnospirales</taxon>
        <taxon>Lachnospiraceae</taxon>
        <taxon>Sellimonas</taxon>
    </lineage>
</organism>
<proteinExistence type="predicted"/>
<dbReference type="AlphaFoldDB" id="A0A9W6C7Z5"/>
<sequence length="370" mass="42055">MSEEDQMDFLYKNIKMQEDILGAGVSLSQFIKDHELSTIKEISNLVSNPTITETQKVFNKYDEMLKPLHIGALSGIGEALEIRTNGMKNYDFAEYKSLIGNINVADVDAYSISKAIRTVYGIVDPLKASINFSKMDEISASVSGLSSILQDIGSSSLISKITKSQTTITNLSQESLQNINMELLGEVADRVLRESEEWDLETVSEAIASEYDKEKSTDIFAKKEKHNSQIIEKHTIDAKEVREWLNTIINIIMLIVTLTSNSPATTVNNYNCTQQVNNYYIVGMGYNAQELNAISYRIVNRDSVVRLKHDCHSLVIGKLEEGQIVRIIDKCKKWRQIVWEDEDGEAYLGWIQNYKLTEFKMPRRNKNIRD</sequence>
<evidence type="ECO:0008006" key="3">
    <source>
        <dbReference type="Google" id="ProtNLM"/>
    </source>
</evidence>
<name>A0A9W6C7Z5_9FIRM</name>
<dbReference type="Proteomes" id="UP001145145">
    <property type="component" value="Unassembled WGS sequence"/>
</dbReference>
<gene>
    <name evidence="1" type="ORF">Selli1_26460</name>
</gene>
<dbReference type="EMBL" id="BSBO01000029">
    <property type="protein sequence ID" value="GLG05472.1"/>
    <property type="molecule type" value="Genomic_DNA"/>
</dbReference>